<evidence type="ECO:0000256" key="3">
    <source>
        <dbReference type="ARBA" id="ARBA00006759"/>
    </source>
</evidence>
<reference evidence="9 10" key="1">
    <citation type="submission" date="2018-06" db="EMBL/GenBank/DDBJ databases">
        <authorList>
            <consortium name="Pathogen Informatics"/>
            <person name="Doyle S."/>
        </authorList>
    </citation>
    <scope>NUCLEOTIDE SEQUENCE [LARGE SCALE GENOMIC DNA]</scope>
    <source>
        <strain evidence="9 10">NCTC13335</strain>
    </source>
</reference>
<dbReference type="CDD" id="cd07723">
    <property type="entry name" value="hydroxyacylglutathione_hydrolase_MBL-fold"/>
    <property type="match status" value="1"/>
</dbReference>
<dbReference type="PANTHER" id="PTHR43705">
    <property type="entry name" value="HYDROXYACYLGLUTATHIONE HYDROLASE"/>
    <property type="match status" value="1"/>
</dbReference>
<feature type="binding site" evidence="7">
    <location>
        <position position="163"/>
    </location>
    <ligand>
        <name>Zn(2+)</name>
        <dbReference type="ChEBI" id="CHEBI:29105"/>
        <label>2</label>
    </ligand>
</feature>
<evidence type="ECO:0000256" key="2">
    <source>
        <dbReference type="ARBA" id="ARBA00004963"/>
    </source>
</evidence>
<dbReference type="Gene3D" id="3.60.15.10">
    <property type="entry name" value="Ribonuclease Z/Hydroxyacylglutathione hydrolase-like"/>
    <property type="match status" value="1"/>
</dbReference>
<dbReference type="Proteomes" id="UP000255264">
    <property type="component" value="Unassembled WGS sequence"/>
</dbReference>
<dbReference type="InterPro" id="IPR001279">
    <property type="entry name" value="Metallo-B-lactamas"/>
</dbReference>
<accession>A0A377J0T1</accession>
<evidence type="ECO:0000259" key="8">
    <source>
        <dbReference type="SMART" id="SM00849"/>
    </source>
</evidence>
<dbReference type="Pfam" id="PF00753">
    <property type="entry name" value="Lactamase_B"/>
    <property type="match status" value="1"/>
</dbReference>
<dbReference type="AlphaFoldDB" id="A0A377J0T1"/>
<dbReference type="GO" id="GO:0046872">
    <property type="term" value="F:metal ion binding"/>
    <property type="evidence" value="ECO:0007669"/>
    <property type="project" value="UniProtKB-KW"/>
</dbReference>
<evidence type="ECO:0000256" key="4">
    <source>
        <dbReference type="ARBA" id="ARBA00022723"/>
    </source>
</evidence>
<comment type="cofactor">
    <cofactor evidence="7">
        <name>Zn(2+)</name>
        <dbReference type="ChEBI" id="CHEBI:29105"/>
    </cofactor>
    <text evidence="7">Binds 2 Zn(2+) ions per subunit.</text>
</comment>
<protein>
    <recommendedName>
        <fullName evidence="7">Hydroxyacylglutathione hydrolase</fullName>
        <ecNumber evidence="7">3.1.2.6</ecNumber>
    </recommendedName>
    <alternativeName>
        <fullName evidence="7">Glyoxalase II</fullName>
        <shortName evidence="7">Glx II</shortName>
    </alternativeName>
</protein>
<keyword evidence="10" id="KW-1185">Reference proteome</keyword>
<proteinExistence type="inferred from homology"/>
<feature type="binding site" evidence="7">
    <location>
        <position position="57"/>
    </location>
    <ligand>
        <name>Zn(2+)</name>
        <dbReference type="ChEBI" id="CHEBI:29105"/>
        <label>2</label>
    </ligand>
</feature>
<evidence type="ECO:0000256" key="6">
    <source>
        <dbReference type="ARBA" id="ARBA00022833"/>
    </source>
</evidence>
<dbReference type="InterPro" id="IPR036866">
    <property type="entry name" value="RibonucZ/Hydroxyglut_hydro"/>
</dbReference>
<dbReference type="InterPro" id="IPR035680">
    <property type="entry name" value="Clx_II_MBL"/>
</dbReference>
<feature type="binding site" evidence="7">
    <location>
        <position position="56"/>
    </location>
    <ligand>
        <name>Zn(2+)</name>
        <dbReference type="ChEBI" id="CHEBI:29105"/>
        <label>2</label>
    </ligand>
</feature>
<dbReference type="SMART" id="SM00849">
    <property type="entry name" value="Lactamase_B"/>
    <property type="match status" value="1"/>
</dbReference>
<evidence type="ECO:0000313" key="10">
    <source>
        <dbReference type="Proteomes" id="UP000255264"/>
    </source>
</evidence>
<gene>
    <name evidence="7 9" type="primary">gloB</name>
    <name evidence="9" type="ORF">NCTC13335_02042</name>
</gene>
<dbReference type="PANTHER" id="PTHR43705:SF1">
    <property type="entry name" value="HYDROXYACYLGLUTATHIONE HYDROLASE GLOB"/>
    <property type="match status" value="1"/>
</dbReference>
<comment type="similarity">
    <text evidence="3 7">Belongs to the metallo-beta-lactamase superfamily. Glyoxalase II family.</text>
</comment>
<organism evidence="9 10">
    <name type="scientific">Haemophilus pittmaniae</name>
    <dbReference type="NCBI Taxonomy" id="249188"/>
    <lineage>
        <taxon>Bacteria</taxon>
        <taxon>Pseudomonadati</taxon>
        <taxon>Pseudomonadota</taxon>
        <taxon>Gammaproteobacteria</taxon>
        <taxon>Pasteurellales</taxon>
        <taxon>Pasteurellaceae</taxon>
        <taxon>Haemophilus</taxon>
    </lineage>
</organism>
<dbReference type="SUPFAM" id="SSF56281">
    <property type="entry name" value="Metallo-hydrolase/oxidoreductase"/>
    <property type="match status" value="1"/>
</dbReference>
<evidence type="ECO:0000256" key="7">
    <source>
        <dbReference type="HAMAP-Rule" id="MF_01374"/>
    </source>
</evidence>
<evidence type="ECO:0000256" key="5">
    <source>
        <dbReference type="ARBA" id="ARBA00022801"/>
    </source>
</evidence>
<dbReference type="EC" id="3.1.2.6" evidence="7"/>
<feature type="binding site" evidence="7">
    <location>
        <position position="54"/>
    </location>
    <ligand>
        <name>Zn(2+)</name>
        <dbReference type="ChEBI" id="CHEBI:29105"/>
        <label>1</label>
    </ligand>
</feature>
<dbReference type="GO" id="GO:0004416">
    <property type="term" value="F:hydroxyacylglutathione hydrolase activity"/>
    <property type="evidence" value="ECO:0007669"/>
    <property type="project" value="UniProtKB-UniRule"/>
</dbReference>
<feature type="binding site" evidence="7">
    <location>
        <position position="108"/>
    </location>
    <ligand>
        <name>Zn(2+)</name>
        <dbReference type="ChEBI" id="CHEBI:29105"/>
        <label>1</label>
    </ligand>
</feature>
<keyword evidence="6 7" id="KW-0862">Zinc</keyword>
<dbReference type="InterPro" id="IPR017782">
    <property type="entry name" value="Hydroxyacylglutathione_Hdrlase"/>
</dbReference>
<dbReference type="InterPro" id="IPR032282">
    <property type="entry name" value="HAGH_C"/>
</dbReference>
<evidence type="ECO:0000256" key="1">
    <source>
        <dbReference type="ARBA" id="ARBA00001623"/>
    </source>
</evidence>
<dbReference type="OrthoDB" id="9802248at2"/>
<dbReference type="InterPro" id="IPR050110">
    <property type="entry name" value="Glyoxalase_II_hydrolase"/>
</dbReference>
<comment type="subunit">
    <text evidence="7">Monomer.</text>
</comment>
<comment type="pathway">
    <text evidence="2 7">Secondary metabolite metabolism; methylglyoxal degradation; (R)-lactate from methylglyoxal: step 2/2.</text>
</comment>
<dbReference type="NCBIfam" id="TIGR03413">
    <property type="entry name" value="GSH_gloB"/>
    <property type="match status" value="1"/>
</dbReference>
<comment type="function">
    <text evidence="7">Thiolesterase that catalyzes the hydrolysis of S-D-lactoyl-glutathione to form glutathione and D-lactic acid.</text>
</comment>
<feature type="domain" description="Metallo-beta-lactamase" evidence="8">
    <location>
        <begin position="10"/>
        <end position="163"/>
    </location>
</feature>
<keyword evidence="4 7" id="KW-0479">Metal-binding</keyword>
<sequence length="233" mass="26181">MLVAIPALNDNYIWLYRRENLPAIVVDLPETEGLFALLEEQQIAVEALLLTHYHDDHTQGVMAFKRRFPDVPVYGPQECANKGAERILTDGRFSTEHYEIEAIASPGHTAGHLSYLLDGNLFCGDALFSAGCGRVFTNDYAAAFATLQRFKQLPAETQICAAHEYTLGNLAFAESVLGELPAIQQHKIWVEQQRAEHRPSLPTSLALEQQINPFLLATDLAEFTRLREMKDHF</sequence>
<feature type="binding site" evidence="7">
    <location>
        <position position="125"/>
    </location>
    <ligand>
        <name>Zn(2+)</name>
        <dbReference type="ChEBI" id="CHEBI:29105"/>
        <label>1</label>
    </ligand>
</feature>
<dbReference type="RefSeq" id="WP_007243232.1">
    <property type="nucleotide sequence ID" value="NZ_LT906463.1"/>
</dbReference>
<dbReference type="HAMAP" id="MF_01374">
    <property type="entry name" value="Glyoxalase_2"/>
    <property type="match status" value="1"/>
</dbReference>
<dbReference type="GO" id="GO:0019243">
    <property type="term" value="P:methylglyoxal catabolic process to D-lactate via S-lactoyl-glutathione"/>
    <property type="evidence" value="ECO:0007669"/>
    <property type="project" value="UniProtKB-UniRule"/>
</dbReference>
<evidence type="ECO:0000313" key="9">
    <source>
        <dbReference type="EMBL" id="STO94121.1"/>
    </source>
</evidence>
<feature type="binding site" evidence="7">
    <location>
        <position position="125"/>
    </location>
    <ligand>
        <name>Zn(2+)</name>
        <dbReference type="ChEBI" id="CHEBI:29105"/>
        <label>2</label>
    </ligand>
</feature>
<name>A0A377J0T1_9PAST</name>
<dbReference type="EMBL" id="UGHS01000004">
    <property type="protein sequence ID" value="STO94121.1"/>
    <property type="molecule type" value="Genomic_DNA"/>
</dbReference>
<comment type="catalytic activity">
    <reaction evidence="1 7">
        <text>an S-(2-hydroxyacyl)glutathione + H2O = a 2-hydroxy carboxylate + glutathione + H(+)</text>
        <dbReference type="Rhea" id="RHEA:21864"/>
        <dbReference type="ChEBI" id="CHEBI:15377"/>
        <dbReference type="ChEBI" id="CHEBI:15378"/>
        <dbReference type="ChEBI" id="CHEBI:57925"/>
        <dbReference type="ChEBI" id="CHEBI:58896"/>
        <dbReference type="ChEBI" id="CHEBI:71261"/>
        <dbReference type="EC" id="3.1.2.6"/>
    </reaction>
</comment>
<dbReference type="UniPathway" id="UPA00619">
    <property type="reaction ID" value="UER00676"/>
</dbReference>
<dbReference type="Pfam" id="PF16123">
    <property type="entry name" value="HAGH_C"/>
    <property type="match status" value="1"/>
</dbReference>
<keyword evidence="5 7" id="KW-0378">Hydrolase</keyword>
<feature type="binding site" evidence="7">
    <location>
        <position position="52"/>
    </location>
    <ligand>
        <name>Zn(2+)</name>
        <dbReference type="ChEBI" id="CHEBI:29105"/>
        <label>1</label>
    </ligand>
</feature>